<dbReference type="Gene3D" id="1.20.58.80">
    <property type="entry name" value="Phosphotransferase system, lactose/cellobiose-type IIA subunit"/>
    <property type="match status" value="1"/>
</dbReference>
<evidence type="ECO:0000256" key="1">
    <source>
        <dbReference type="ARBA" id="ARBA00004481"/>
    </source>
</evidence>
<dbReference type="InterPro" id="IPR050304">
    <property type="entry name" value="MT-severing_AAA_ATPase"/>
</dbReference>
<dbReference type="SUPFAM" id="SSF116846">
    <property type="entry name" value="MIT domain"/>
    <property type="match status" value="1"/>
</dbReference>
<dbReference type="Pfam" id="PF17862">
    <property type="entry name" value="AAA_lid_3"/>
    <property type="match status" value="1"/>
</dbReference>
<keyword evidence="6" id="KW-0472">Membrane</keyword>
<comment type="subcellular location">
    <subcellularLocation>
        <location evidence="1">Endosome membrane</location>
        <topology evidence="1">Peripheral membrane protein</topology>
    </subcellularLocation>
</comment>
<keyword evidence="3" id="KW-0547">Nucleotide-binding</keyword>
<dbReference type="GO" id="GO:0016887">
    <property type="term" value="F:ATP hydrolysis activity"/>
    <property type="evidence" value="ECO:0007669"/>
    <property type="project" value="InterPro"/>
</dbReference>
<organism evidence="10 11">
    <name type="scientific">Adineta ricciae</name>
    <name type="common">Rotifer</name>
    <dbReference type="NCBI Taxonomy" id="249248"/>
    <lineage>
        <taxon>Eukaryota</taxon>
        <taxon>Metazoa</taxon>
        <taxon>Spiralia</taxon>
        <taxon>Gnathifera</taxon>
        <taxon>Rotifera</taxon>
        <taxon>Eurotatoria</taxon>
        <taxon>Bdelloidea</taxon>
        <taxon>Adinetida</taxon>
        <taxon>Adinetidae</taxon>
        <taxon>Adineta</taxon>
    </lineage>
</organism>
<dbReference type="Proteomes" id="UP000663852">
    <property type="component" value="Unassembled WGS sequence"/>
</dbReference>
<dbReference type="SUPFAM" id="SSF52540">
    <property type="entry name" value="P-loop containing nucleoside triphosphate hydrolases"/>
    <property type="match status" value="1"/>
</dbReference>
<dbReference type="InterPro" id="IPR007330">
    <property type="entry name" value="MIT_dom"/>
</dbReference>
<dbReference type="GO" id="GO:0005524">
    <property type="term" value="F:ATP binding"/>
    <property type="evidence" value="ECO:0007669"/>
    <property type="project" value="UniProtKB-KW"/>
</dbReference>
<dbReference type="InterPro" id="IPR036181">
    <property type="entry name" value="MIT_dom_sf"/>
</dbReference>
<feature type="domain" description="MIT" evidence="9">
    <location>
        <begin position="62"/>
        <end position="140"/>
    </location>
</feature>
<dbReference type="InterPro" id="IPR027417">
    <property type="entry name" value="P-loop_NTPase"/>
</dbReference>
<evidence type="ECO:0000256" key="5">
    <source>
        <dbReference type="ARBA" id="ARBA00022840"/>
    </source>
</evidence>
<evidence type="ECO:0008006" key="12">
    <source>
        <dbReference type="Google" id="ProtNLM"/>
    </source>
</evidence>
<sequence length="487" mass="54767">MISILIFETVGECKVLTHFSYLEKANALFSLTITHFQATKLRRTHLLFARLRKYYKSMTLNYMDAIEKGKQLAERATEADRQRDYETAAGLYMDASNYFMHAMKYGAMNDATKTTIRTKVDTYLKRAEEIRNKQPSKQAVAVSDAAQGNDGGVIDPDKKRTMQRLEQSIVDNPQVSFANVVGLDQAKRALREAVILPIKLPKLFKGQRKPFIGILLYGPPGTGKSYLAKAIATECKSTFISVTSSNLLSRWLGDSEKAVTCLFELARERKPCVVFIDEVDALCGQRNENESESARRVKNEFLVQMDGVASDNSGVLFLGATNMPWELDQGMRRRFEKRIYIPLPGVNERAAMFKTHLGVNTYHTIKEHEWMQLAQRAEHYSGADIAVVCREALLRPIRRLSDATHFKQMPNPNVDPNEPTHLWFPCSPGDASAKSLTLDNIDPDEIGEPPVTMTDMLAAVETQKGTVCVEELKKYDAFTEKFGQGGS</sequence>
<dbReference type="PANTHER" id="PTHR23074">
    <property type="entry name" value="AAA DOMAIN-CONTAINING"/>
    <property type="match status" value="1"/>
</dbReference>
<dbReference type="GO" id="GO:0016197">
    <property type="term" value="P:endosomal transport"/>
    <property type="evidence" value="ECO:0007669"/>
    <property type="project" value="TreeGrafter"/>
</dbReference>
<feature type="region of interest" description="Disordered" evidence="7">
    <location>
        <begin position="134"/>
        <end position="156"/>
    </location>
</feature>
<name>A0A813N0T8_ADIRI</name>
<keyword evidence="5" id="KW-0067">ATP-binding</keyword>
<dbReference type="PANTHER" id="PTHR23074:SF83">
    <property type="entry name" value="VACUOLAR PROTEIN SORTING-ASSOCIATED PROTEIN 4A"/>
    <property type="match status" value="1"/>
</dbReference>
<evidence type="ECO:0000313" key="10">
    <source>
        <dbReference type="EMBL" id="CAF0730049.1"/>
    </source>
</evidence>
<proteinExistence type="inferred from homology"/>
<dbReference type="SMART" id="SM00382">
    <property type="entry name" value="AAA"/>
    <property type="match status" value="1"/>
</dbReference>
<dbReference type="Pfam" id="PF09336">
    <property type="entry name" value="Vps4_C"/>
    <property type="match status" value="1"/>
</dbReference>
<dbReference type="InterPro" id="IPR003593">
    <property type="entry name" value="AAA+_ATPase"/>
</dbReference>
<dbReference type="EMBL" id="CAJNOJ010000002">
    <property type="protein sequence ID" value="CAF0730049.1"/>
    <property type="molecule type" value="Genomic_DNA"/>
</dbReference>
<comment type="similarity">
    <text evidence="2">Belongs to the AAA ATPase family.</text>
</comment>
<evidence type="ECO:0000256" key="7">
    <source>
        <dbReference type="SAM" id="MobiDB-lite"/>
    </source>
</evidence>
<reference evidence="10" key="1">
    <citation type="submission" date="2021-02" db="EMBL/GenBank/DDBJ databases">
        <authorList>
            <person name="Nowell W R."/>
        </authorList>
    </citation>
    <scope>NUCLEOTIDE SEQUENCE</scope>
</reference>
<comment type="caution">
    <text evidence="10">The sequence shown here is derived from an EMBL/GenBank/DDBJ whole genome shotgun (WGS) entry which is preliminary data.</text>
</comment>
<evidence type="ECO:0000259" key="8">
    <source>
        <dbReference type="SMART" id="SM00382"/>
    </source>
</evidence>
<gene>
    <name evidence="10" type="ORF">EDS130_LOCUS1036</name>
</gene>
<dbReference type="OrthoDB" id="29072at2759"/>
<evidence type="ECO:0000256" key="2">
    <source>
        <dbReference type="ARBA" id="ARBA00006914"/>
    </source>
</evidence>
<dbReference type="SMART" id="SM00745">
    <property type="entry name" value="MIT"/>
    <property type="match status" value="1"/>
</dbReference>
<dbReference type="Gene3D" id="1.10.8.60">
    <property type="match status" value="1"/>
</dbReference>
<dbReference type="Pfam" id="PF04212">
    <property type="entry name" value="MIT"/>
    <property type="match status" value="1"/>
</dbReference>
<dbReference type="GO" id="GO:0007033">
    <property type="term" value="P:vacuole organization"/>
    <property type="evidence" value="ECO:0007669"/>
    <property type="project" value="TreeGrafter"/>
</dbReference>
<keyword evidence="4" id="KW-0967">Endosome</keyword>
<protein>
    <recommendedName>
        <fullName evidence="12">Vesicle-fusing ATPase</fullName>
    </recommendedName>
</protein>
<dbReference type="GO" id="GO:0010008">
    <property type="term" value="C:endosome membrane"/>
    <property type="evidence" value="ECO:0007669"/>
    <property type="project" value="UniProtKB-SubCell"/>
</dbReference>
<evidence type="ECO:0000256" key="4">
    <source>
        <dbReference type="ARBA" id="ARBA00022753"/>
    </source>
</evidence>
<feature type="domain" description="AAA+ ATPase" evidence="8">
    <location>
        <begin position="210"/>
        <end position="345"/>
    </location>
</feature>
<dbReference type="FunFam" id="1.10.8.60:FF:000015">
    <property type="entry name" value="vacuolar protein sorting-associated protein 4A"/>
    <property type="match status" value="1"/>
</dbReference>
<evidence type="ECO:0000256" key="3">
    <source>
        <dbReference type="ARBA" id="ARBA00022741"/>
    </source>
</evidence>
<dbReference type="FunFam" id="3.40.50.300:FF:000043">
    <property type="entry name" value="Vacuolar protein sorting-associated protein 4"/>
    <property type="match status" value="1"/>
</dbReference>
<dbReference type="Pfam" id="PF00004">
    <property type="entry name" value="AAA"/>
    <property type="match status" value="1"/>
</dbReference>
<dbReference type="InterPro" id="IPR003959">
    <property type="entry name" value="ATPase_AAA_core"/>
</dbReference>
<dbReference type="AlphaFoldDB" id="A0A813N0T8"/>
<evidence type="ECO:0000313" key="11">
    <source>
        <dbReference type="Proteomes" id="UP000663852"/>
    </source>
</evidence>
<evidence type="ECO:0000256" key="6">
    <source>
        <dbReference type="ARBA" id="ARBA00023136"/>
    </source>
</evidence>
<evidence type="ECO:0000259" key="9">
    <source>
        <dbReference type="SMART" id="SM00745"/>
    </source>
</evidence>
<dbReference type="InterPro" id="IPR041569">
    <property type="entry name" value="AAA_lid_3"/>
</dbReference>
<dbReference type="Gene3D" id="3.40.50.300">
    <property type="entry name" value="P-loop containing nucleotide triphosphate hydrolases"/>
    <property type="match status" value="1"/>
</dbReference>
<dbReference type="InterPro" id="IPR015415">
    <property type="entry name" value="Spast_Vps4_C"/>
</dbReference>
<accession>A0A813N0T8</accession>